<gene>
    <name evidence="2" type="ORF">PCON_12267</name>
</gene>
<dbReference type="Proteomes" id="UP000018144">
    <property type="component" value="Unassembled WGS sequence"/>
</dbReference>
<organism evidence="2 3">
    <name type="scientific">Pyronema omphalodes (strain CBS 100304)</name>
    <name type="common">Pyronema confluens</name>
    <dbReference type="NCBI Taxonomy" id="1076935"/>
    <lineage>
        <taxon>Eukaryota</taxon>
        <taxon>Fungi</taxon>
        <taxon>Dikarya</taxon>
        <taxon>Ascomycota</taxon>
        <taxon>Pezizomycotina</taxon>
        <taxon>Pezizomycetes</taxon>
        <taxon>Pezizales</taxon>
        <taxon>Pyronemataceae</taxon>
        <taxon>Pyronema</taxon>
    </lineage>
</organism>
<feature type="compositionally biased region" description="Basic and acidic residues" evidence="1">
    <location>
        <begin position="54"/>
        <end position="65"/>
    </location>
</feature>
<dbReference type="EMBL" id="HF935723">
    <property type="protein sequence ID" value="CCX12673.1"/>
    <property type="molecule type" value="Genomic_DNA"/>
</dbReference>
<evidence type="ECO:0000256" key="1">
    <source>
        <dbReference type="SAM" id="MobiDB-lite"/>
    </source>
</evidence>
<keyword evidence="3" id="KW-1185">Reference proteome</keyword>
<evidence type="ECO:0000313" key="2">
    <source>
        <dbReference type="EMBL" id="CCX12673.1"/>
    </source>
</evidence>
<sequence>MTSDTIINTTVEDIATDTAGLSNPFSTDTIQNSTLTNTGGPEARTKELAPGVDAKPEDLNTRPESEQLNNNSGSNEDEAEHQDIVVDELQELKEVQELTEWLDTELGWDNNTGVYEGLPVDL</sequence>
<evidence type="ECO:0000313" key="3">
    <source>
        <dbReference type="Proteomes" id="UP000018144"/>
    </source>
</evidence>
<proteinExistence type="predicted"/>
<dbReference type="AlphaFoldDB" id="U4L6S8"/>
<feature type="compositionally biased region" description="Polar residues" evidence="1">
    <location>
        <begin position="19"/>
        <end position="39"/>
    </location>
</feature>
<protein>
    <submittedName>
        <fullName evidence="2">Uncharacterized protein</fullName>
    </submittedName>
</protein>
<name>U4L6S8_PYROM</name>
<accession>U4L6S8</accession>
<feature type="region of interest" description="Disordered" evidence="1">
    <location>
        <begin position="18"/>
        <end position="83"/>
    </location>
</feature>
<reference evidence="2 3" key="1">
    <citation type="journal article" date="2013" name="PLoS Genet.">
        <title>The genome and development-dependent transcriptomes of Pyronema confluens: a window into fungal evolution.</title>
        <authorList>
            <person name="Traeger S."/>
            <person name="Altegoer F."/>
            <person name="Freitag M."/>
            <person name="Gabaldon T."/>
            <person name="Kempken F."/>
            <person name="Kumar A."/>
            <person name="Marcet-Houben M."/>
            <person name="Poggeler S."/>
            <person name="Stajich J.E."/>
            <person name="Nowrousian M."/>
        </authorList>
    </citation>
    <scope>NUCLEOTIDE SEQUENCE [LARGE SCALE GENOMIC DNA]</scope>
    <source>
        <strain evidence="3">CBS 100304</strain>
        <tissue evidence="2">Vegetative mycelium</tissue>
    </source>
</reference>